<evidence type="ECO:0000256" key="6">
    <source>
        <dbReference type="ARBA" id="ARBA00023145"/>
    </source>
</evidence>
<keyword evidence="5" id="KW-0064">Aspartyl protease</keyword>
<keyword evidence="2" id="KW-0964">Secreted</keyword>
<dbReference type="SMART" id="SM00741">
    <property type="entry name" value="SapB"/>
    <property type="match status" value="2"/>
</dbReference>
<dbReference type="GO" id="GO:0006629">
    <property type="term" value="P:lipid metabolic process"/>
    <property type="evidence" value="ECO:0007669"/>
    <property type="project" value="InterPro"/>
</dbReference>
<keyword evidence="5" id="KW-0645">Protease</keyword>
<keyword evidence="6" id="KW-0865">Zymogen</keyword>
<evidence type="ECO:0000313" key="16">
    <source>
        <dbReference type="Proteomes" id="UP000811609"/>
    </source>
</evidence>
<accession>A0A8T1PF64</accession>
<sequence length="249" mass="27637">MDVRVGLLLVISLGATWACDARKLGNTELGSGNGRISEIPVMQTNYQDQDSELSEVQSLKEVSANDRVCTLCEEFASEALDYLAENKTQTEIFDALHQACNQIGSFKHECITLVDYYAPLFFLEVSSVQPQEFCRKVNLCQQIAKVSSQLHEDSCGLCHRTVSEILDKLKDPDTQLEIIELLLKACNSMENYVKKCKRMVFEYGPLILANAEKFLETTDICTVLHACNSPAASSNEASHVAKISLLSDS</sequence>
<protein>
    <recommendedName>
        <fullName evidence="10">Pulmonary surfactant-associated protein B</fullName>
    </recommendedName>
    <alternativeName>
        <fullName evidence="11">Pulmonary surfactant-associated proteolipid SPL(Phe)</fullName>
    </alternativeName>
</protein>
<dbReference type="Proteomes" id="UP000811246">
    <property type="component" value="Chromosome 10"/>
</dbReference>
<keyword evidence="16" id="KW-1185">Reference proteome</keyword>
<evidence type="ECO:0000256" key="3">
    <source>
        <dbReference type="ARBA" id="ARBA00022729"/>
    </source>
</evidence>
<proteinExistence type="predicted"/>
<dbReference type="GO" id="GO:0005576">
    <property type="term" value="C:extracellular region"/>
    <property type="evidence" value="ECO:0007669"/>
    <property type="project" value="UniProtKB-SubCell"/>
</dbReference>
<dbReference type="InterPro" id="IPR051428">
    <property type="entry name" value="Sphingo_Act-Surfact_Prot"/>
</dbReference>
<dbReference type="PANTHER" id="PTHR11480:SF3">
    <property type="entry name" value="BCDNA.GH08312"/>
    <property type="match status" value="1"/>
</dbReference>
<reference evidence="15" key="2">
    <citation type="submission" date="2021-01" db="EMBL/GenBank/DDBJ databases">
        <authorList>
            <person name="Lovell J.T."/>
            <person name="Bentley N."/>
            <person name="Bhattarai G."/>
            <person name="Jenkins J.W."/>
            <person name="Sreedasyam A."/>
            <person name="Alarcon Y."/>
            <person name="Bock C."/>
            <person name="Boston L."/>
            <person name="Carlson J."/>
            <person name="Cervantes K."/>
            <person name="Clermont K."/>
            <person name="Krom N."/>
            <person name="Kubenka K."/>
            <person name="Mamidi S."/>
            <person name="Mattison C."/>
            <person name="Monteros M."/>
            <person name="Pisani C."/>
            <person name="Plott C."/>
            <person name="Rajasekar S."/>
            <person name="Rhein H.S."/>
            <person name="Rohla C."/>
            <person name="Song M."/>
            <person name="Hilaire R.S."/>
            <person name="Shu S."/>
            <person name="Wells L."/>
            <person name="Wang X."/>
            <person name="Webber J."/>
            <person name="Heerema R.J."/>
            <person name="Klein P."/>
            <person name="Conner P."/>
            <person name="Grauke L."/>
            <person name="Grimwood J."/>
            <person name="Schmutz J."/>
            <person name="Randall J.J."/>
        </authorList>
    </citation>
    <scope>NUCLEOTIDE SEQUENCE</scope>
    <source>
        <tissue evidence="15">Leaf</tissue>
    </source>
</reference>
<evidence type="ECO:0000313" key="15">
    <source>
        <dbReference type="EMBL" id="KAG6693279.1"/>
    </source>
</evidence>
<dbReference type="EMBL" id="CM031834">
    <property type="protein sequence ID" value="KAG6693279.1"/>
    <property type="molecule type" value="Genomic_DNA"/>
</dbReference>
<evidence type="ECO:0000256" key="10">
    <source>
        <dbReference type="ARBA" id="ARBA00041094"/>
    </source>
</evidence>
<keyword evidence="3 12" id="KW-0732">Signal</keyword>
<reference evidence="14" key="1">
    <citation type="submission" date="2020-12" db="EMBL/GenBank/DDBJ databases">
        <title>WGS assembly of Carya illinoinensis cv. Pawnee.</title>
        <authorList>
            <person name="Platts A."/>
            <person name="Shu S."/>
            <person name="Wright S."/>
            <person name="Barry K."/>
            <person name="Edger P."/>
            <person name="Pires J.C."/>
            <person name="Schmutz J."/>
        </authorList>
    </citation>
    <scope>NUCLEOTIDE SEQUENCE</scope>
    <source>
        <tissue evidence="14">Leaf</tissue>
    </source>
</reference>
<dbReference type="InterPro" id="IPR008139">
    <property type="entry name" value="SaposinB_dom"/>
</dbReference>
<evidence type="ECO:0000313" key="14">
    <source>
        <dbReference type="EMBL" id="KAG6640303.1"/>
    </source>
</evidence>
<name>A0A8T1PF64_CARIL</name>
<dbReference type="EMBL" id="CM031818">
    <property type="protein sequence ID" value="KAG6640303.1"/>
    <property type="molecule type" value="Genomic_DNA"/>
</dbReference>
<evidence type="ECO:0000259" key="13">
    <source>
        <dbReference type="PROSITE" id="PS50015"/>
    </source>
</evidence>
<comment type="subcellular location">
    <subcellularLocation>
        <location evidence="1">Secreted</location>
        <location evidence="1">Extracellular space</location>
    </subcellularLocation>
</comment>
<dbReference type="InterPro" id="IPR008138">
    <property type="entry name" value="SapB_2"/>
</dbReference>
<dbReference type="EMBL" id="CM031834">
    <property type="protein sequence ID" value="KAG6693280.1"/>
    <property type="molecule type" value="Genomic_DNA"/>
</dbReference>
<evidence type="ECO:0000256" key="8">
    <source>
        <dbReference type="ARBA" id="ARBA00023180"/>
    </source>
</evidence>
<dbReference type="GO" id="GO:0004190">
    <property type="term" value="F:aspartic-type endopeptidase activity"/>
    <property type="evidence" value="ECO:0007669"/>
    <property type="project" value="UniProtKB-KW"/>
</dbReference>
<evidence type="ECO:0000256" key="7">
    <source>
        <dbReference type="ARBA" id="ARBA00023157"/>
    </source>
</evidence>
<dbReference type="Proteomes" id="UP000811609">
    <property type="component" value="Chromosome 10"/>
</dbReference>
<evidence type="ECO:0000256" key="4">
    <source>
        <dbReference type="ARBA" id="ARBA00022737"/>
    </source>
</evidence>
<dbReference type="Pfam" id="PF03489">
    <property type="entry name" value="SapB_2"/>
    <property type="match status" value="2"/>
</dbReference>
<dbReference type="PANTHER" id="PTHR11480">
    <property type="entry name" value="SAPOSIN-RELATED"/>
    <property type="match status" value="1"/>
</dbReference>
<dbReference type="PROSITE" id="PS50015">
    <property type="entry name" value="SAP_B"/>
    <property type="match status" value="2"/>
</dbReference>
<organism evidence="14 16">
    <name type="scientific">Carya illinoinensis</name>
    <name type="common">Pecan</name>
    <dbReference type="NCBI Taxonomy" id="32201"/>
    <lineage>
        <taxon>Eukaryota</taxon>
        <taxon>Viridiplantae</taxon>
        <taxon>Streptophyta</taxon>
        <taxon>Embryophyta</taxon>
        <taxon>Tracheophyta</taxon>
        <taxon>Spermatophyta</taxon>
        <taxon>Magnoliopsida</taxon>
        <taxon>eudicotyledons</taxon>
        <taxon>Gunneridae</taxon>
        <taxon>Pentapetalae</taxon>
        <taxon>rosids</taxon>
        <taxon>fabids</taxon>
        <taxon>Fagales</taxon>
        <taxon>Juglandaceae</taxon>
        <taxon>Carya</taxon>
    </lineage>
</organism>
<evidence type="ECO:0000256" key="5">
    <source>
        <dbReference type="ARBA" id="ARBA00022750"/>
    </source>
</evidence>
<evidence type="ECO:0000256" key="12">
    <source>
        <dbReference type="SAM" id="SignalP"/>
    </source>
</evidence>
<feature type="chain" id="PRO_5036435490" description="Pulmonary surfactant-associated protein B" evidence="12">
    <location>
        <begin position="22"/>
        <end position="249"/>
    </location>
</feature>
<gene>
    <name evidence="14" type="ORF">CIPAW_10G164000</name>
    <name evidence="15" type="ORF">I3842_10G161600</name>
</gene>
<keyword evidence="5" id="KW-0378">Hydrolase</keyword>
<dbReference type="FunFam" id="1.10.225.10:FF:000008">
    <property type="entry name" value="Pulmonary surfactant-associated protein B"/>
    <property type="match status" value="2"/>
</dbReference>
<feature type="domain" description="Saposin B-type" evidence="13">
    <location>
        <begin position="65"/>
        <end position="144"/>
    </location>
</feature>
<keyword evidence="7" id="KW-1015">Disulfide bond</keyword>
<comment type="function">
    <text evidence="9">Pulmonary surfactant-associated proteins promote alveolar stability by lowering the surface tension at the air-liquid interface in the peripheral air spaces. SP-B increases the collapse pressure of palmitic acid to nearly 70 millinewtons per meter.</text>
</comment>
<evidence type="ECO:0000256" key="1">
    <source>
        <dbReference type="ARBA" id="ARBA00004239"/>
    </source>
</evidence>
<keyword evidence="8" id="KW-0325">Glycoprotein</keyword>
<dbReference type="EMBL" id="CM031818">
    <property type="protein sequence ID" value="KAG6640302.1"/>
    <property type="molecule type" value="Genomic_DNA"/>
</dbReference>
<dbReference type="AlphaFoldDB" id="A0A8T1PF64"/>
<evidence type="ECO:0000256" key="9">
    <source>
        <dbReference type="ARBA" id="ARBA00037221"/>
    </source>
</evidence>
<feature type="domain" description="Saposin B-type" evidence="13">
    <location>
        <begin position="151"/>
        <end position="231"/>
    </location>
</feature>
<evidence type="ECO:0000256" key="2">
    <source>
        <dbReference type="ARBA" id="ARBA00022525"/>
    </source>
</evidence>
<evidence type="ECO:0000256" key="11">
    <source>
        <dbReference type="ARBA" id="ARBA00041785"/>
    </source>
</evidence>
<keyword evidence="4" id="KW-0677">Repeat</keyword>
<comment type="caution">
    <text evidence="14">The sequence shown here is derived from an EMBL/GenBank/DDBJ whole genome shotgun (WGS) entry which is preliminary data.</text>
</comment>
<dbReference type="Pfam" id="PF05184">
    <property type="entry name" value="SapB_1"/>
    <property type="match status" value="2"/>
</dbReference>
<feature type="signal peptide" evidence="12">
    <location>
        <begin position="1"/>
        <end position="21"/>
    </location>
</feature>
<dbReference type="InterPro" id="IPR007856">
    <property type="entry name" value="SapB_1"/>
</dbReference>